<keyword evidence="2 5" id="KW-0645">Protease</keyword>
<feature type="active site" description="Charge relay system" evidence="5">
    <location>
        <position position="390"/>
    </location>
</feature>
<keyword evidence="9" id="KW-1185">Reference proteome</keyword>
<dbReference type="InterPro" id="IPR036852">
    <property type="entry name" value="Peptidase_S8/S53_dom_sf"/>
</dbReference>
<dbReference type="InterPro" id="IPR034193">
    <property type="entry name" value="PCSK9_ProteinaseK-like"/>
</dbReference>
<dbReference type="InterPro" id="IPR022398">
    <property type="entry name" value="Peptidase_S8_His-AS"/>
</dbReference>
<sequence>MFGPISVYGDESDGQAPVYTTQGQVNPNNVSIAQASKSYNIVLKTSVDSSSNSKNSKKRGVYKSESGTNAELNNFLQDHIQWLKTSQKNKISAFSVDSPKEPDVEILNTAVIGDSFVGYTATLNPSAISELASNSQVAFIEENFSIVSSDYQKWPSWGLTRINQVDPNTSESFGYYSRGYTYSGVGSGVTVYVMDTGVDSNHVEFKNNAVTQRVVFLDIKEDEADYVGHGTGVAGILGGRKLGASKGVTIKSVKVLSNTSGSVSTAISGIQWAVQDWTNNSTGNALTAILNASFGTTDSVSLTLNAAFASAYQANIFPVIASGNSAIDACTLSPQSAGVGLVVGSISYTKDYQSSFSNYGGCVDIFAPGEKIIYPRSGTFDQYFSGAGTSFSAPFVSGIAALYVEKNSQSTPDQIKQYLLSKALPRVTRVSKNTTNLLLNYQG</sequence>
<reference evidence="8 9" key="1">
    <citation type="journal article" date="2016" name="Mol. Biol. Evol.">
        <title>Genome-Wide Survey of Gut Fungi (Harpellales) Reveals the First Horizontally Transferred Ubiquitin Gene from a Mosquito Host.</title>
        <authorList>
            <person name="Wang Y."/>
            <person name="White M.M."/>
            <person name="Kvist S."/>
            <person name="Moncalvo J.M."/>
        </authorList>
    </citation>
    <scope>NUCLEOTIDE SEQUENCE [LARGE SCALE GENOMIC DNA]</scope>
    <source>
        <strain evidence="8 9">ALG-7-W6</strain>
    </source>
</reference>
<keyword evidence="4 5" id="KW-0720">Serine protease</keyword>
<proteinExistence type="inferred from homology"/>
<dbReference type="Pfam" id="PF00082">
    <property type="entry name" value="Peptidase_S8"/>
    <property type="match status" value="1"/>
</dbReference>
<protein>
    <submittedName>
        <fullName evidence="8">Alkaline serine exoprotease A</fullName>
    </submittedName>
</protein>
<evidence type="ECO:0000259" key="7">
    <source>
        <dbReference type="Pfam" id="PF00082"/>
    </source>
</evidence>
<dbReference type="CDD" id="cd04077">
    <property type="entry name" value="Peptidases_S8_PCSK9_ProteinaseK_like"/>
    <property type="match status" value="1"/>
</dbReference>
<feature type="active site" description="Charge relay system" evidence="5">
    <location>
        <position position="195"/>
    </location>
</feature>
<dbReference type="InterPro" id="IPR023827">
    <property type="entry name" value="Peptidase_S8_Asp-AS"/>
</dbReference>
<evidence type="ECO:0000313" key="9">
    <source>
        <dbReference type="Proteomes" id="UP000187455"/>
    </source>
</evidence>
<dbReference type="InterPro" id="IPR050131">
    <property type="entry name" value="Peptidase_S8_subtilisin-like"/>
</dbReference>
<evidence type="ECO:0000313" key="8">
    <source>
        <dbReference type="EMBL" id="OLY79630.1"/>
    </source>
</evidence>
<dbReference type="PROSITE" id="PS00138">
    <property type="entry name" value="SUBTILASE_SER"/>
    <property type="match status" value="1"/>
</dbReference>
<dbReference type="Proteomes" id="UP000187455">
    <property type="component" value="Unassembled WGS sequence"/>
</dbReference>
<dbReference type="GO" id="GO:0005615">
    <property type="term" value="C:extracellular space"/>
    <property type="evidence" value="ECO:0007669"/>
    <property type="project" value="TreeGrafter"/>
</dbReference>
<accession>A0A1R0GRX2</accession>
<dbReference type="PRINTS" id="PR00723">
    <property type="entry name" value="SUBTILISIN"/>
</dbReference>
<evidence type="ECO:0000256" key="6">
    <source>
        <dbReference type="RuleBase" id="RU003355"/>
    </source>
</evidence>
<dbReference type="InterPro" id="IPR023828">
    <property type="entry name" value="Peptidase_S8_Ser-AS"/>
</dbReference>
<dbReference type="PANTHER" id="PTHR43806">
    <property type="entry name" value="PEPTIDASE S8"/>
    <property type="match status" value="1"/>
</dbReference>
<dbReference type="SUPFAM" id="SSF52743">
    <property type="entry name" value="Subtilisin-like"/>
    <property type="match status" value="1"/>
</dbReference>
<feature type="active site" description="Charge relay system" evidence="5">
    <location>
        <position position="229"/>
    </location>
</feature>
<evidence type="ECO:0000256" key="1">
    <source>
        <dbReference type="ARBA" id="ARBA00011073"/>
    </source>
</evidence>
<evidence type="ECO:0000256" key="4">
    <source>
        <dbReference type="ARBA" id="ARBA00022825"/>
    </source>
</evidence>
<feature type="domain" description="Peptidase S8/S53" evidence="7">
    <location>
        <begin position="186"/>
        <end position="431"/>
    </location>
</feature>
<evidence type="ECO:0000256" key="2">
    <source>
        <dbReference type="ARBA" id="ARBA00022670"/>
    </source>
</evidence>
<dbReference type="EMBL" id="LSSL01004232">
    <property type="protein sequence ID" value="OLY79630.1"/>
    <property type="molecule type" value="Genomic_DNA"/>
</dbReference>
<dbReference type="InterPro" id="IPR000209">
    <property type="entry name" value="Peptidase_S8/S53_dom"/>
</dbReference>
<comment type="similarity">
    <text evidence="1 5 6">Belongs to the peptidase S8 family.</text>
</comment>
<evidence type="ECO:0000256" key="5">
    <source>
        <dbReference type="PROSITE-ProRule" id="PRU01240"/>
    </source>
</evidence>
<dbReference type="AlphaFoldDB" id="A0A1R0GRX2"/>
<name>A0A1R0GRX2_9FUNG</name>
<dbReference type="PROSITE" id="PS51892">
    <property type="entry name" value="SUBTILASE"/>
    <property type="match status" value="1"/>
</dbReference>
<dbReference type="OrthoDB" id="19448at2759"/>
<dbReference type="PANTHER" id="PTHR43806:SF11">
    <property type="entry name" value="CEREVISIN-RELATED"/>
    <property type="match status" value="1"/>
</dbReference>
<dbReference type="InterPro" id="IPR015500">
    <property type="entry name" value="Peptidase_S8_subtilisin-rel"/>
</dbReference>
<dbReference type="Gene3D" id="3.40.50.200">
    <property type="entry name" value="Peptidase S8/S53 domain"/>
    <property type="match status" value="1"/>
</dbReference>
<dbReference type="STRING" id="133383.A0A1R0GRX2"/>
<gene>
    <name evidence="8" type="ORF">AYI68_g6298</name>
</gene>
<comment type="caution">
    <text evidence="8">The sequence shown here is derived from an EMBL/GenBank/DDBJ whole genome shotgun (WGS) entry which is preliminary data.</text>
</comment>
<organism evidence="8 9">
    <name type="scientific">Smittium mucronatum</name>
    <dbReference type="NCBI Taxonomy" id="133383"/>
    <lineage>
        <taxon>Eukaryota</taxon>
        <taxon>Fungi</taxon>
        <taxon>Fungi incertae sedis</taxon>
        <taxon>Zoopagomycota</taxon>
        <taxon>Kickxellomycotina</taxon>
        <taxon>Harpellomycetes</taxon>
        <taxon>Harpellales</taxon>
        <taxon>Legeriomycetaceae</taxon>
        <taxon>Smittium</taxon>
    </lineage>
</organism>
<keyword evidence="3 5" id="KW-0378">Hydrolase</keyword>
<dbReference type="GO" id="GO:0004252">
    <property type="term" value="F:serine-type endopeptidase activity"/>
    <property type="evidence" value="ECO:0007669"/>
    <property type="project" value="UniProtKB-UniRule"/>
</dbReference>
<dbReference type="PROSITE" id="PS00136">
    <property type="entry name" value="SUBTILASE_ASP"/>
    <property type="match status" value="1"/>
</dbReference>
<dbReference type="GO" id="GO:0006508">
    <property type="term" value="P:proteolysis"/>
    <property type="evidence" value="ECO:0007669"/>
    <property type="project" value="UniProtKB-KW"/>
</dbReference>
<evidence type="ECO:0000256" key="3">
    <source>
        <dbReference type="ARBA" id="ARBA00022801"/>
    </source>
</evidence>
<dbReference type="PROSITE" id="PS00137">
    <property type="entry name" value="SUBTILASE_HIS"/>
    <property type="match status" value="1"/>
</dbReference>